<keyword evidence="10" id="KW-1185">Reference proteome</keyword>
<dbReference type="InterPro" id="IPR008638">
    <property type="entry name" value="FhaB/CdiA-like_TPS"/>
</dbReference>
<evidence type="ECO:0000256" key="4">
    <source>
        <dbReference type="ARBA" id="ARBA00023026"/>
    </source>
</evidence>
<evidence type="ECO:0000313" key="9">
    <source>
        <dbReference type="EMBL" id="MBZ0058220.1"/>
    </source>
</evidence>
<dbReference type="RefSeq" id="WP_223074637.1">
    <property type="nucleotide sequence ID" value="NZ_JADMNK010000004.1"/>
</dbReference>
<dbReference type="InterPro" id="IPR008619">
    <property type="entry name" value="Filamentous_hemagglutn_rpt"/>
</dbReference>
<dbReference type="Proteomes" id="UP000706580">
    <property type="component" value="Unassembled WGS sequence"/>
</dbReference>
<comment type="similarity">
    <text evidence="5">In the N-terminal section; belongs to the CdiA toxin family.</text>
</comment>
<evidence type="ECO:0000259" key="8">
    <source>
        <dbReference type="SMART" id="SM00912"/>
    </source>
</evidence>
<dbReference type="SUPFAM" id="SSF51126">
    <property type="entry name" value="Pectin lyase-like"/>
    <property type="match status" value="1"/>
</dbReference>
<dbReference type="NCBIfam" id="TIGR01731">
    <property type="entry name" value="fil_hemag_20aa"/>
    <property type="match status" value="13"/>
</dbReference>
<evidence type="ECO:0000313" key="10">
    <source>
        <dbReference type="Proteomes" id="UP000706580"/>
    </source>
</evidence>
<organism evidence="9 10">
    <name type="scientific">Leclercia barmai</name>
    <dbReference type="NCBI Taxonomy" id="2785629"/>
    <lineage>
        <taxon>Bacteria</taxon>
        <taxon>Pseudomonadati</taxon>
        <taxon>Pseudomonadota</taxon>
        <taxon>Gammaproteobacteria</taxon>
        <taxon>Enterobacterales</taxon>
        <taxon>Enterobacteriaceae</taxon>
        <taxon>Leclercia</taxon>
    </lineage>
</organism>
<feature type="domain" description="Filamentous haemagglutinin FhaB/tRNA nuclease CdiA-like TPS" evidence="8">
    <location>
        <begin position="46"/>
        <end position="168"/>
    </location>
</feature>
<dbReference type="InterPro" id="IPR012334">
    <property type="entry name" value="Pectin_lyas_fold"/>
</dbReference>
<reference evidence="9 10" key="1">
    <citation type="submission" date="2020-11" db="EMBL/GenBank/DDBJ databases">
        <title>Draft Genome of Enterobacter sp. strain EMC7.</title>
        <authorList>
            <person name="Barman P."/>
            <person name="Sinha S."/>
            <person name="Sen S."/>
            <person name="Chakraborty R."/>
        </authorList>
    </citation>
    <scope>NUCLEOTIDE SEQUENCE [LARGE SCALE GENOMIC DNA]</scope>
    <source>
        <strain evidence="9 10">EMC7</strain>
    </source>
</reference>
<feature type="chain" id="PRO_5045482818" evidence="7">
    <location>
        <begin position="32"/>
        <end position="3024"/>
    </location>
</feature>
<name>A0ABS7RWQ0_9ENTR</name>
<dbReference type="InterPro" id="IPR006914">
    <property type="entry name" value="VENN_dom"/>
</dbReference>
<keyword evidence="3" id="KW-1266">Target cell cytoplasm</keyword>
<comment type="caution">
    <text evidence="9">The sequence shown here is derived from an EMBL/GenBank/DDBJ whole genome shotgun (WGS) entry which is preliminary data.</text>
</comment>
<evidence type="ECO:0000256" key="1">
    <source>
        <dbReference type="ARBA" id="ARBA00004219"/>
    </source>
</evidence>
<evidence type="ECO:0000256" key="3">
    <source>
        <dbReference type="ARBA" id="ARBA00022913"/>
    </source>
</evidence>
<dbReference type="InterPro" id="IPR011050">
    <property type="entry name" value="Pectin_lyase_fold/virulence"/>
</dbReference>
<feature type="region of interest" description="Disordered" evidence="6">
    <location>
        <begin position="2223"/>
        <end position="2256"/>
    </location>
</feature>
<dbReference type="InterPro" id="IPR025157">
    <property type="entry name" value="Hemagglutinin_rpt"/>
</dbReference>
<feature type="region of interest" description="Disordered" evidence="6">
    <location>
        <begin position="2000"/>
        <end position="2026"/>
    </location>
</feature>
<comment type="subcellular location">
    <subcellularLocation>
        <location evidence="1">Target cell</location>
        <location evidence="1">Target cell cytoplasm</location>
    </subcellularLocation>
</comment>
<dbReference type="Pfam" id="PF13332">
    <property type="entry name" value="Fil_haemagg_2"/>
    <property type="match status" value="3"/>
</dbReference>
<accession>A0ABS7RWQ0</accession>
<protein>
    <submittedName>
        <fullName evidence="9">Hemagglutinin repeat-containing protein</fullName>
    </submittedName>
</protein>
<dbReference type="EMBL" id="JADMNK010000004">
    <property type="protein sequence ID" value="MBZ0058220.1"/>
    <property type="molecule type" value="Genomic_DNA"/>
</dbReference>
<gene>
    <name evidence="9" type="ORF">ITX56_10440</name>
</gene>
<proteinExistence type="inferred from homology"/>
<evidence type="ECO:0000256" key="7">
    <source>
        <dbReference type="SAM" id="SignalP"/>
    </source>
</evidence>
<dbReference type="Pfam" id="PF05594">
    <property type="entry name" value="Fil_haemagg"/>
    <property type="match status" value="8"/>
</dbReference>
<evidence type="ECO:0000256" key="5">
    <source>
        <dbReference type="ARBA" id="ARBA00024043"/>
    </source>
</evidence>
<dbReference type="Pfam" id="PF05860">
    <property type="entry name" value="TPS"/>
    <property type="match status" value="1"/>
</dbReference>
<feature type="signal peptide" evidence="7">
    <location>
        <begin position="1"/>
        <end position="31"/>
    </location>
</feature>
<dbReference type="NCBIfam" id="TIGR01901">
    <property type="entry name" value="adhes_NPXG"/>
    <property type="match status" value="1"/>
</dbReference>
<evidence type="ECO:0000256" key="6">
    <source>
        <dbReference type="SAM" id="MobiDB-lite"/>
    </source>
</evidence>
<sequence>MDKEQVSLPRRVLSALLSVLLATQPMLPAVAATLTPTGNTQQDQAANGVPVVNIATPNGAGISHNQYQDYNVGKEGLILNNATGKMNQTQLGGLIQGNPNLTAGREATGIINEVTGTNRSQLQGYTEVAGKAANVMVANPYGITCNGCGFINTPNATLTTGKPVLDASGKLQSLDVSKGSILIEGQGLDASQSDAVSIISRATDINAQLHAKSLTVVAGANRVAADGSISAIPGEGPAPKVAVDTGALGGMYANRIRLVSSEKGVGVNLGNLNAREGDITLDASGRLTMHNSLASGGITAKGESMALTGDHKAGGNITLNSQSELALQDGSLNSDRDLVLDARGTLSHGNAKLTAGQDVSLTAQHLSQDARSETDAARHISVTARDSATLNGRMTAGQNLSLNATTLTHNGELVAGNTLSLNAASQTLNGAMNATGDLSVAGQLIATTGASQIQGRNLSITARQADLKGTQAAREALTVNASETLSHSGKSSANTLTLSAPTLENSGVAIASALNTQSQTLINAGLLQGDTSLLLNTGTLDNQHNGTLYSAANLTLAIPNITNHGLIASDGALAVAASTLSGEGLLQGTDALTLSGDNLSQGAAGRWLTAGSLAITAGQLATAGIIQGQDLSVNAGDWQHDGSALAAGQFDTRLTGSLLNNGDLMSQGNLRFHVPHLTNNGNLLAAGDMQLTGVRLTNNATLQGNTLSLTQGSIENAGTVIGLNGLGLETTGSLYNRGDLLSQHALTVNARDITNSGRLQGQNLSLAGTNLTNSGAIRSAQDLALTLSGDMAAVTGSKITALNSVRISGKALDNQGLLSAKNLNIDGDSLSNSGEISGVSGLNLHLTGDLMQAGKMLSGAGLTVRAGNISNSGQMQGDNTRLDARTLNNDGRLQGDSGLTLTLLDALTNQTNGVLLSQNALSVTAPVVSNNGTIQGNGIATLTSITQVRNNGNILSGSDLTLSTADYNGAGWLQATNLLMKVAKLANSGTMMATQRATYTGNSLTNAGTLQAAQLAVNAQTLTNSGTLLGNSSLTLNSDSISNDNGNLFSGGDLLTEAASLSGVGQIVALGNLTLKLVNSWTAQGVVAANDQLTITSQGDISNQSTLQGNGITLNAAGKVTNNGLITAGGGTTSLSGSEIAMNSSGSLQAGGDVSLSSQGDITLDGFTGTAGNMALTAAGSVINTALLYAGNNLSLFADRIANLRGDMLAGEDLVMQKDASGAANTEIINISGNIETTKGDITLRTGHLINQRDGSGSSSNTVDIDNPGYVGKPDFQVSLEDADKDSYKIVKTRTDVWVGSCSSFPAYPGACTMDEPFFRTSYRLSDTGSTKRFAIRRTEVDVSDSAGAGRIASGGNMDIGAGSLENNGSHILSNGDMSLHGDSLNNQSWQAGYSTEYLIYTATGISKDGITYTLAGRDTETDNSGPIIRAVIQAGGIVTARFDNDISNTNTTSNAGTISNTLVAPDLNTPSTQSIAGGANQQSLADASTTAITAPDWQNAAEGQAIADGVNLVPGGLEGNYPLPSGKNGYFVTSTDPDSPYLITVNPKLDGLGQLDPSLFGDLWKLLGVNPGAAPRETGSQYTDSNQFLGSAYMLDRLGLNPEKNYRFLGDAAFDTRYVSNYVLNQTGTRYISGLGSDLDQMRYLMDKAADAQTSLGLKFGVALTADQIATLDHSILWWEAATVNGQTLMIPKVYLSPKDVRVQSGSVISGNNVQLAGGNVTNSGSSLLAQKGLSIDSSNSINNLNAGLISAGGGLNLTALGDINNISSTISGKTVGLESVTGSINNITRAQTWNVDAGRVRLSGTDVGVTSSIAATDGLTMRAGQDINITGASVAAGGGLGMAAGNDINVSANEISESRYERNSATTETASVTQQRSTLTAGGDLTLLAGNDLNARAAGIAAEGDVGIRAGRDVNLLAEASTESASSKTKKKTAIDESVRQQGTEIASGGNTVIIAGRDMNAQAAEVTAQGDIGVAAGRDVSLTTATESDYSYREKTKTSGGFLSKKKTHTIQEDSATREKGSLLSGDNVTVQAGNNLRVLGSAVAGDGDVALSAANNVDIVAATNTDTSWRFKETKKSGLMGTGGIGFTVGTSKSTHDMREQGTSQSGSFSTVGSTGGDVSITAGKQAHIAGADIIARKDIAVQGDSVVIDPGHDRRTRDEKYEQKSSGLTVALSGTAGSALNSAVTTARDAANESDDRLAALKATKAALSGVQADQGAALAKSDGDPNNGLGVSLSLSSQKSKSEQHAQSDAVAGSTLNAGGHMAITATGQGQGKNSGDILIAGSQLKAGGDTALAAANDIVLGGAANTEKTTGKNSSSGGSVGVSVGGGTSGYGIGVFASVNAANGKEKGNGTAWTETTLDSGGTVSMTSGRDAILDGAQVSGDKIVADIGRDLLMRSQQDSNDYKSKQTSVAAGGSFNFGSMTGSAYVSASQDKMKSTFDSVQEQTGLYAGDGGFDITVGRHTQLDGAAIASTAEAGKNRLDTGTLGFSDIHNEADYKVSHSGISMSGGGDFGGDQFRGNMPGGMIVAGGSSGHAEGTTRAAVSEGTITVRDQANQQQDMADLSRDTEHANGSISPIFDKEKEQKRLQMVSLIGEIGSQAMDIARTQGELAGREAAKDPQALDEARQQLAREGKPVTDKAVAERAYGNAMAQYGTGSPIQRGIQAATAALSGLAGGNMAGALAGAAAPELAYAIGHKSGLREDDVAGKAIAHAILGGAVAALQGNSAAAGAAGAAAGELAAKAIAGVLYPDVKDLSKLSEEQKQTVSALATISAGMAGGLAGDSTAGAAAGAGSGKNAVENNALSLPKGMTETGQAATSWVKYAQDNNLSPEQVQAGLQDIVRGDLPESADIIKAILSNNPGSDTVMALLTAEEAKDYALALLTSIPAEKALSLAGKAAGIIDNKILISAAEKISTAKPGKQSAVPRDLNEQIVWKHVQENPAAGEKLLGMNNDPRFPASAGFQKMQAVQKNAKGESITIHYQYNSTTGKAYDIKIDTPQRISSNPADVFENIKGLIK</sequence>
<keyword evidence="2" id="KW-0800">Toxin</keyword>
<keyword evidence="7" id="KW-0732">Signal</keyword>
<evidence type="ECO:0000256" key="2">
    <source>
        <dbReference type="ARBA" id="ARBA00022656"/>
    </source>
</evidence>
<feature type="compositionally biased region" description="Basic and acidic residues" evidence="6">
    <location>
        <begin position="2013"/>
        <end position="2024"/>
    </location>
</feature>
<dbReference type="Pfam" id="PF04829">
    <property type="entry name" value="PT-VENN"/>
    <property type="match status" value="1"/>
</dbReference>
<dbReference type="SMART" id="SM00912">
    <property type="entry name" value="Haemagg_act"/>
    <property type="match status" value="1"/>
</dbReference>
<dbReference type="InterPro" id="IPR010069">
    <property type="entry name" value="CdiA_FHA1_rpt"/>
</dbReference>
<dbReference type="Gene3D" id="2.160.20.10">
    <property type="entry name" value="Single-stranded right-handed beta-helix, Pectin lyase-like"/>
    <property type="match status" value="1"/>
</dbReference>
<keyword evidence="4" id="KW-0843">Virulence</keyword>